<dbReference type="Proteomes" id="UP000486601">
    <property type="component" value="Unassembled WGS sequence"/>
</dbReference>
<dbReference type="EMBL" id="CP009225">
    <property type="protein sequence ID" value="AKC61557.1"/>
    <property type="molecule type" value="Genomic_DNA"/>
</dbReference>
<evidence type="ECO:0000313" key="4">
    <source>
        <dbReference type="EMBL" id="PHH01201.1"/>
    </source>
</evidence>
<dbReference type="EMBL" id="PDLH01000007">
    <property type="protein sequence ID" value="PHH01201.1"/>
    <property type="molecule type" value="Genomic_DNA"/>
</dbReference>
<keyword evidence="6" id="KW-1185">Reference proteome</keyword>
<dbReference type="Proteomes" id="UP000033052">
    <property type="component" value="Chromosome"/>
</dbReference>
<evidence type="ECO:0000256" key="1">
    <source>
        <dbReference type="SAM" id="Phobius"/>
    </source>
</evidence>
<dbReference type="Proteomes" id="UP000223854">
    <property type="component" value="Unassembled WGS sequence"/>
</dbReference>
<dbReference type="AlphaFoldDB" id="A0A7X5P8F0"/>
<feature type="transmembrane region" description="Helical" evidence="1">
    <location>
        <begin position="117"/>
        <end position="137"/>
    </location>
</feature>
<feature type="transmembrane region" description="Helical" evidence="1">
    <location>
        <begin position="28"/>
        <end position="49"/>
    </location>
</feature>
<keyword evidence="1" id="KW-0472">Membrane</keyword>
<reference evidence="2" key="1">
    <citation type="submission" date="2014-08" db="EMBL/GenBank/DDBJ databases">
        <authorList>
            <person name="Kubiak A."/>
            <person name="Poehlein A."/>
            <person name="Daniel R."/>
            <person name="Minton N.P."/>
        </authorList>
    </citation>
    <scope>NUCLEOTIDE SEQUENCE</scope>
    <source>
        <strain evidence="2">NCIMB 10696</strain>
    </source>
</reference>
<evidence type="ECO:0000313" key="5">
    <source>
        <dbReference type="Proteomes" id="UP000033052"/>
    </source>
</evidence>
<keyword evidence="1" id="KW-0812">Transmembrane</keyword>
<sequence length="146" mass="17036">MILNVLLGFLIPWIITLIIVQERKIIYCITPFSGIVSFVINALGFHFFWNLYPFYLRNLSGVPFNIGLFAVFPCINIQIMRKYNITPYIVVPIGSLVLTTFELYGKLIGRVIYFNHWNIIGTYFSYFIALLVSYTFYKALLKQNLI</sequence>
<reference evidence="3 7" key="4">
    <citation type="submission" date="2019-04" db="EMBL/GenBank/DDBJ databases">
        <title>Genome sequencing of Clostridium botulinum Groups I-IV and Clostridium butyricum.</title>
        <authorList>
            <person name="Brunt J."/>
            <person name="Van Vliet A.H.M."/>
            <person name="Stringer S.C."/>
            <person name="Carter A.T."/>
            <person name="Peck M.W."/>
        </authorList>
    </citation>
    <scope>NUCLEOTIDE SEQUENCE [LARGE SCALE GENOMIC DNA]</scope>
    <source>
        <strain evidence="3 7">IFR 18/108</strain>
    </source>
</reference>
<gene>
    <name evidence="2" type="ORF">CLSPO_c08360</name>
    <name evidence="4" type="ORF">CRX47_15675</name>
    <name evidence="3" type="ORF">FDF70_05750</name>
</gene>
<dbReference type="RefSeq" id="WP_003492722.1">
    <property type="nucleotide sequence ID" value="NZ_CBCRVC010000002.1"/>
</dbReference>
<feature type="transmembrane region" description="Helical" evidence="1">
    <location>
        <begin position="6"/>
        <end position="21"/>
    </location>
</feature>
<keyword evidence="1" id="KW-1133">Transmembrane helix</keyword>
<dbReference type="GeneID" id="92937586"/>
<proteinExistence type="predicted"/>
<evidence type="ECO:0000313" key="7">
    <source>
        <dbReference type="Proteomes" id="UP000486601"/>
    </source>
</evidence>
<feature type="transmembrane region" description="Helical" evidence="1">
    <location>
        <begin position="55"/>
        <end position="75"/>
    </location>
</feature>
<accession>A0A7X5P8F0</accession>
<evidence type="ECO:0000313" key="2">
    <source>
        <dbReference type="EMBL" id="AKC61557.1"/>
    </source>
</evidence>
<protein>
    <submittedName>
        <fullName evidence="3">Uncharacterized protein</fullName>
    </submittedName>
</protein>
<organism evidence="3 7">
    <name type="scientific">Clostridium sporogenes</name>
    <dbReference type="NCBI Taxonomy" id="1509"/>
    <lineage>
        <taxon>Bacteria</taxon>
        <taxon>Bacillati</taxon>
        <taxon>Bacillota</taxon>
        <taxon>Clostridia</taxon>
        <taxon>Eubacteriales</taxon>
        <taxon>Clostridiaceae</taxon>
        <taxon>Clostridium</taxon>
    </lineage>
</organism>
<evidence type="ECO:0000313" key="3">
    <source>
        <dbReference type="EMBL" id="NFR61017.1"/>
    </source>
</evidence>
<dbReference type="KEGG" id="cld:CLSPO_c08360"/>
<reference evidence="4 6" key="3">
    <citation type="submission" date="2017-09" db="EMBL/GenBank/DDBJ databases">
        <title>FDA dAtabase for Regulatory Grade micrObial Sequences (FDA-ARGOS): Supporting development and validation of Infectious Disease Dx tests.</title>
        <authorList>
            <person name="Kerrigan L."/>
            <person name="Long C."/>
            <person name="Tallon L.J."/>
            <person name="Sadzewicz L."/>
            <person name="Ott S."/>
            <person name="Zhao X."/>
            <person name="Nagaraj S."/>
            <person name="Vavikolanu K."/>
            <person name="Aluvathingal J."/>
            <person name="Nadendla S."/>
            <person name="Sichtig H."/>
        </authorList>
    </citation>
    <scope>NUCLEOTIDE SEQUENCE [LARGE SCALE GENOMIC DNA]</scope>
    <source>
        <strain evidence="4 6">FDAARGOS_423</strain>
    </source>
</reference>
<feature type="transmembrane region" description="Helical" evidence="1">
    <location>
        <begin position="87"/>
        <end position="105"/>
    </location>
</feature>
<dbReference type="EMBL" id="SXCS01000003">
    <property type="protein sequence ID" value="NFR61017.1"/>
    <property type="molecule type" value="Genomic_DNA"/>
</dbReference>
<evidence type="ECO:0000313" key="6">
    <source>
        <dbReference type="Proteomes" id="UP000223854"/>
    </source>
</evidence>
<reference evidence="2 5" key="2">
    <citation type="journal article" date="2015" name="PLoS ONE">
        <title>A universal mariner transposon system for forward genetic studies in the genus clostridium.</title>
        <authorList>
            <person name="Zhang Y."/>
            <person name="Grosse-Honebrink A."/>
            <person name="Minton N.P."/>
        </authorList>
    </citation>
    <scope>NUCLEOTIDE SEQUENCE [LARGE SCALE GENOMIC DNA]</scope>
    <source>
        <strain evidence="2 5">NCIMB 10696</strain>
    </source>
</reference>
<name>A0A7X5P8F0_CLOSG</name>